<dbReference type="InterPro" id="IPR011620">
    <property type="entry name" value="Sig_transdc_His_kinase_LytS_TM"/>
</dbReference>
<gene>
    <name evidence="9" type="ORF">E7Z79_00710</name>
</gene>
<feature type="transmembrane region" description="Helical" evidence="7">
    <location>
        <begin position="47"/>
        <end position="70"/>
    </location>
</feature>
<evidence type="ECO:0000259" key="8">
    <source>
        <dbReference type="Pfam" id="PF07694"/>
    </source>
</evidence>
<dbReference type="GO" id="GO:0005886">
    <property type="term" value="C:plasma membrane"/>
    <property type="evidence" value="ECO:0007669"/>
    <property type="project" value="UniProtKB-SubCell"/>
</dbReference>
<keyword evidence="4 7" id="KW-1133">Transmembrane helix</keyword>
<evidence type="ECO:0000313" key="9">
    <source>
        <dbReference type="EMBL" id="MBE6500942.1"/>
    </source>
</evidence>
<comment type="subcellular location">
    <subcellularLocation>
        <location evidence="1">Cell membrane</location>
        <topology evidence="1">Multi-pass membrane protein</topology>
    </subcellularLocation>
</comment>
<evidence type="ECO:0000313" key="10">
    <source>
        <dbReference type="Proteomes" id="UP000783037"/>
    </source>
</evidence>
<feature type="transmembrane region" description="Helical" evidence="7">
    <location>
        <begin position="182"/>
        <end position="202"/>
    </location>
</feature>
<proteinExistence type="predicted"/>
<accession>A0A8T3V349</accession>
<feature type="transmembrane region" description="Helical" evidence="7">
    <location>
        <begin position="16"/>
        <end position="35"/>
    </location>
</feature>
<evidence type="ECO:0000256" key="1">
    <source>
        <dbReference type="ARBA" id="ARBA00004651"/>
    </source>
</evidence>
<evidence type="ECO:0000256" key="6">
    <source>
        <dbReference type="SAM" id="Coils"/>
    </source>
</evidence>
<feature type="transmembrane region" description="Helical" evidence="7">
    <location>
        <begin position="277"/>
        <end position="296"/>
    </location>
</feature>
<dbReference type="AlphaFoldDB" id="A0A8T3V349"/>
<dbReference type="GO" id="GO:0071555">
    <property type="term" value="P:cell wall organization"/>
    <property type="evidence" value="ECO:0007669"/>
    <property type="project" value="InterPro"/>
</dbReference>
<protein>
    <submittedName>
        <fullName evidence="9">Serine/threonine protein phosphatase</fullName>
    </submittedName>
</protein>
<keyword evidence="3 7" id="KW-0812">Transmembrane</keyword>
<keyword evidence="2" id="KW-1003">Cell membrane</keyword>
<feature type="transmembrane region" description="Helical" evidence="7">
    <location>
        <begin position="151"/>
        <end position="170"/>
    </location>
</feature>
<feature type="transmembrane region" description="Helical" evidence="7">
    <location>
        <begin position="82"/>
        <end position="102"/>
    </location>
</feature>
<name>A0A8T3V349_9EURY</name>
<sequence length="343" mass="39221">MGNNIKETIKKRKNMVFLLIFFVLLIANILLYYSFFKHYFGHHIVNVPFAVVNNLLTMGAAIIIFGFISTRLPQFRDLRDSSIYEMGYLVIIGIFSILISYFNQSTHSGAFFMPFLNMFKVLSVVLIFMLLATKTRFFYNIMHRKATRRDLFFAFVFFSVLGCLASRYTIPVNNSFANVRNLIIMIASLFGGPYVGIPACIVSAGFRFFEGGTTALPCSLATVIAGFLGSLIYILNDGKFPKGRSVVILMFLYVGFEMALIIWLTPAYVSVVYINDIYPLMLFGGVLGMILCVMIFREVKPENKLSYEELKIMELENTLEEYEIEIEKLHDDVELLKEKNDIE</sequence>
<feature type="domain" description="Signal transduction histidine kinase 5TM receptor LytS transmembrane region" evidence="8">
    <location>
        <begin position="136"/>
        <end position="297"/>
    </location>
</feature>
<feature type="transmembrane region" description="Helical" evidence="7">
    <location>
        <begin position="214"/>
        <end position="234"/>
    </location>
</feature>
<dbReference type="Pfam" id="PF07694">
    <property type="entry name" value="5TM-5TMR_LYT"/>
    <property type="match status" value="1"/>
</dbReference>
<feature type="transmembrane region" description="Helical" evidence="7">
    <location>
        <begin position="246"/>
        <end position="265"/>
    </location>
</feature>
<dbReference type="RefSeq" id="WP_303738064.1">
    <property type="nucleotide sequence ID" value="NZ_SUTK01000002.1"/>
</dbReference>
<evidence type="ECO:0000256" key="4">
    <source>
        <dbReference type="ARBA" id="ARBA00022989"/>
    </source>
</evidence>
<evidence type="ECO:0000256" key="5">
    <source>
        <dbReference type="ARBA" id="ARBA00023136"/>
    </source>
</evidence>
<feature type="coiled-coil region" evidence="6">
    <location>
        <begin position="305"/>
        <end position="339"/>
    </location>
</feature>
<evidence type="ECO:0000256" key="2">
    <source>
        <dbReference type="ARBA" id="ARBA00022475"/>
    </source>
</evidence>
<feature type="transmembrane region" description="Helical" evidence="7">
    <location>
        <begin position="108"/>
        <end position="131"/>
    </location>
</feature>
<organism evidence="9 10">
    <name type="scientific">Methanobrevibacter thaueri</name>
    <dbReference type="NCBI Taxonomy" id="190975"/>
    <lineage>
        <taxon>Archaea</taxon>
        <taxon>Methanobacteriati</taxon>
        <taxon>Methanobacteriota</taxon>
        <taxon>Methanomada group</taxon>
        <taxon>Methanobacteria</taxon>
        <taxon>Methanobacteriales</taxon>
        <taxon>Methanobacteriaceae</taxon>
        <taxon>Methanobrevibacter</taxon>
    </lineage>
</organism>
<keyword evidence="5 7" id="KW-0472">Membrane</keyword>
<reference evidence="9" key="1">
    <citation type="submission" date="2019-04" db="EMBL/GenBank/DDBJ databases">
        <title>Evolution of Biomass-Degrading Anaerobic Consortia Revealed by Metagenomics.</title>
        <authorList>
            <person name="Peng X."/>
        </authorList>
    </citation>
    <scope>NUCLEOTIDE SEQUENCE</scope>
    <source>
        <strain evidence="9">SIG18</strain>
    </source>
</reference>
<evidence type="ECO:0000256" key="7">
    <source>
        <dbReference type="SAM" id="Phobius"/>
    </source>
</evidence>
<dbReference type="EMBL" id="SUTK01000002">
    <property type="protein sequence ID" value="MBE6500942.1"/>
    <property type="molecule type" value="Genomic_DNA"/>
</dbReference>
<evidence type="ECO:0000256" key="3">
    <source>
        <dbReference type="ARBA" id="ARBA00022692"/>
    </source>
</evidence>
<comment type="caution">
    <text evidence="9">The sequence shown here is derived from an EMBL/GenBank/DDBJ whole genome shotgun (WGS) entry which is preliminary data.</text>
</comment>
<dbReference type="Proteomes" id="UP000783037">
    <property type="component" value="Unassembled WGS sequence"/>
</dbReference>
<dbReference type="GO" id="GO:0000155">
    <property type="term" value="F:phosphorelay sensor kinase activity"/>
    <property type="evidence" value="ECO:0007669"/>
    <property type="project" value="InterPro"/>
</dbReference>
<keyword evidence="6" id="KW-0175">Coiled coil</keyword>